<protein>
    <submittedName>
        <fullName evidence="1">Uncharacterized protein</fullName>
    </submittedName>
</protein>
<dbReference type="Proteomes" id="UP000886758">
    <property type="component" value="Unassembled WGS sequence"/>
</dbReference>
<reference evidence="1" key="2">
    <citation type="journal article" date="2021" name="PeerJ">
        <title>Extensive microbial diversity within the chicken gut microbiome revealed by metagenomics and culture.</title>
        <authorList>
            <person name="Gilroy R."/>
            <person name="Ravi A."/>
            <person name="Getino M."/>
            <person name="Pursley I."/>
            <person name="Horton D.L."/>
            <person name="Alikhan N.F."/>
            <person name="Baker D."/>
            <person name="Gharbi K."/>
            <person name="Hall N."/>
            <person name="Watson M."/>
            <person name="Adriaenssens E.M."/>
            <person name="Foster-Nyarko E."/>
            <person name="Jarju S."/>
            <person name="Secka A."/>
            <person name="Antonio M."/>
            <person name="Oren A."/>
            <person name="Chaudhuri R.R."/>
            <person name="La Ragione R."/>
            <person name="Hildebrand F."/>
            <person name="Pallen M.J."/>
        </authorList>
    </citation>
    <scope>NUCLEOTIDE SEQUENCE</scope>
    <source>
        <strain evidence="1">ChiW17-6978</strain>
    </source>
</reference>
<evidence type="ECO:0000313" key="2">
    <source>
        <dbReference type="Proteomes" id="UP000886758"/>
    </source>
</evidence>
<name>A0A9D1KI94_9MOLU</name>
<organism evidence="1 2">
    <name type="scientific">Candidatus Pelethenecus faecipullorum</name>
    <dbReference type="NCBI Taxonomy" id="2840900"/>
    <lineage>
        <taxon>Bacteria</taxon>
        <taxon>Bacillati</taxon>
        <taxon>Mycoplasmatota</taxon>
        <taxon>Mollicutes</taxon>
        <taxon>Candidatus Pelethenecus</taxon>
    </lineage>
</organism>
<sequence>MTNICSVVYNKKYQKRATTEYLSSQIWDDGCEPDNACGMLRENAAASETALDCRQ</sequence>
<gene>
    <name evidence="1" type="ORF">IAD46_03510</name>
</gene>
<proteinExistence type="predicted"/>
<evidence type="ECO:0000313" key="1">
    <source>
        <dbReference type="EMBL" id="HIT50075.1"/>
    </source>
</evidence>
<reference evidence="1" key="1">
    <citation type="submission" date="2020-10" db="EMBL/GenBank/DDBJ databases">
        <authorList>
            <person name="Gilroy R."/>
        </authorList>
    </citation>
    <scope>NUCLEOTIDE SEQUENCE</scope>
    <source>
        <strain evidence="1">ChiW17-6978</strain>
    </source>
</reference>
<dbReference type="EMBL" id="DVLF01000107">
    <property type="protein sequence ID" value="HIT50075.1"/>
    <property type="molecule type" value="Genomic_DNA"/>
</dbReference>
<dbReference type="AlphaFoldDB" id="A0A9D1KI94"/>
<accession>A0A9D1KI94</accession>
<comment type="caution">
    <text evidence="1">The sequence shown here is derived from an EMBL/GenBank/DDBJ whole genome shotgun (WGS) entry which is preliminary data.</text>
</comment>